<dbReference type="AlphaFoldDB" id="A0A388K5S6"/>
<dbReference type="EMBL" id="BFEA01000061">
    <property type="protein sequence ID" value="GBG65366.1"/>
    <property type="molecule type" value="Genomic_DNA"/>
</dbReference>
<sequence length="136" mass="15139">MAGRVDKSARKGVRAAASANLAAMTFLFCLAATCLVAVLLLSSGPSPAEAQSCRRMELMVDCKRFRRVRSKAMCYRECLRRQGQKTFPPFGKCCSVARYISQPRKWISGRVCCVVRFVRPVARRGSIRACTCPRRG</sequence>
<evidence type="ECO:0000313" key="1">
    <source>
        <dbReference type="EMBL" id="GBG65366.1"/>
    </source>
</evidence>
<reference evidence="1 2" key="1">
    <citation type="journal article" date="2018" name="Cell">
        <title>The Chara Genome: Secondary Complexity and Implications for Plant Terrestrialization.</title>
        <authorList>
            <person name="Nishiyama T."/>
            <person name="Sakayama H."/>
            <person name="Vries J.D."/>
            <person name="Buschmann H."/>
            <person name="Saint-Marcoux D."/>
            <person name="Ullrich K.K."/>
            <person name="Haas F.B."/>
            <person name="Vanderstraeten L."/>
            <person name="Becker D."/>
            <person name="Lang D."/>
            <person name="Vosolsobe S."/>
            <person name="Rombauts S."/>
            <person name="Wilhelmsson P.K.I."/>
            <person name="Janitza P."/>
            <person name="Kern R."/>
            <person name="Heyl A."/>
            <person name="Rumpler F."/>
            <person name="Villalobos L.I.A.C."/>
            <person name="Clay J.M."/>
            <person name="Skokan R."/>
            <person name="Toyoda A."/>
            <person name="Suzuki Y."/>
            <person name="Kagoshima H."/>
            <person name="Schijlen E."/>
            <person name="Tajeshwar N."/>
            <person name="Catarino B."/>
            <person name="Hetherington A.J."/>
            <person name="Saltykova A."/>
            <person name="Bonnot C."/>
            <person name="Breuninger H."/>
            <person name="Symeonidi A."/>
            <person name="Radhakrishnan G.V."/>
            <person name="Van Nieuwerburgh F."/>
            <person name="Deforce D."/>
            <person name="Chang C."/>
            <person name="Karol K.G."/>
            <person name="Hedrich R."/>
            <person name="Ulvskov P."/>
            <person name="Glockner G."/>
            <person name="Delwiche C.F."/>
            <person name="Petrasek J."/>
            <person name="Van de Peer Y."/>
            <person name="Friml J."/>
            <person name="Beilby M."/>
            <person name="Dolan L."/>
            <person name="Kohara Y."/>
            <person name="Sugano S."/>
            <person name="Fujiyama A."/>
            <person name="Delaux P.-M."/>
            <person name="Quint M."/>
            <person name="TheiBen G."/>
            <person name="Hagemann M."/>
            <person name="Harholt J."/>
            <person name="Dunand C."/>
            <person name="Zachgo S."/>
            <person name="Langdale J."/>
            <person name="Maumus F."/>
            <person name="Straeten D.V.D."/>
            <person name="Gould S.B."/>
            <person name="Rensing S.A."/>
        </authorList>
    </citation>
    <scope>NUCLEOTIDE SEQUENCE [LARGE SCALE GENOMIC DNA]</scope>
    <source>
        <strain evidence="1 2">S276</strain>
    </source>
</reference>
<name>A0A388K5S6_CHABU</name>
<keyword evidence="2" id="KW-1185">Reference proteome</keyword>
<dbReference type="Proteomes" id="UP000265515">
    <property type="component" value="Unassembled WGS sequence"/>
</dbReference>
<accession>A0A388K5S6</accession>
<gene>
    <name evidence="1" type="ORF">CBR_g50727</name>
</gene>
<protein>
    <submittedName>
        <fullName evidence="1">Uncharacterized protein</fullName>
    </submittedName>
</protein>
<evidence type="ECO:0000313" key="2">
    <source>
        <dbReference type="Proteomes" id="UP000265515"/>
    </source>
</evidence>
<organism evidence="1 2">
    <name type="scientific">Chara braunii</name>
    <name type="common">Braun's stonewort</name>
    <dbReference type="NCBI Taxonomy" id="69332"/>
    <lineage>
        <taxon>Eukaryota</taxon>
        <taxon>Viridiplantae</taxon>
        <taxon>Streptophyta</taxon>
        <taxon>Charophyceae</taxon>
        <taxon>Charales</taxon>
        <taxon>Characeae</taxon>
        <taxon>Chara</taxon>
    </lineage>
</organism>
<proteinExistence type="predicted"/>
<comment type="caution">
    <text evidence="1">The sequence shown here is derived from an EMBL/GenBank/DDBJ whole genome shotgun (WGS) entry which is preliminary data.</text>
</comment>
<dbReference type="Gramene" id="GBG65366">
    <property type="protein sequence ID" value="GBG65366"/>
    <property type="gene ID" value="CBR_g50727"/>
</dbReference>